<feature type="compositionally biased region" description="Low complexity" evidence="1">
    <location>
        <begin position="33"/>
        <end position="51"/>
    </location>
</feature>
<feature type="compositionally biased region" description="Pro residues" evidence="1">
    <location>
        <begin position="1"/>
        <end position="12"/>
    </location>
</feature>
<keyword evidence="3" id="KW-1185">Reference proteome</keyword>
<dbReference type="Proteomes" id="UP001283361">
    <property type="component" value="Unassembled WGS sequence"/>
</dbReference>
<protein>
    <recommendedName>
        <fullName evidence="4">Cysteine-rich transmembrane CYSTM domain-containing protein</fullName>
    </recommendedName>
</protein>
<name>A0AAE0ZQ80_9GAST</name>
<accession>A0AAE0ZQ80</accession>
<comment type="caution">
    <text evidence="2">The sequence shown here is derived from an EMBL/GenBank/DDBJ whole genome shotgun (WGS) entry which is preliminary data.</text>
</comment>
<reference evidence="2" key="1">
    <citation type="journal article" date="2023" name="G3 (Bethesda)">
        <title>A reference genome for the long-term kleptoplast-retaining sea slug Elysia crispata morphotype clarki.</title>
        <authorList>
            <person name="Eastman K.E."/>
            <person name="Pendleton A.L."/>
            <person name="Shaikh M.A."/>
            <person name="Suttiyut T."/>
            <person name="Ogas R."/>
            <person name="Tomko P."/>
            <person name="Gavelis G."/>
            <person name="Widhalm J.R."/>
            <person name="Wisecaver J.H."/>
        </authorList>
    </citation>
    <scope>NUCLEOTIDE SEQUENCE</scope>
    <source>
        <strain evidence="2">ECLA1</strain>
    </source>
</reference>
<dbReference type="AlphaFoldDB" id="A0AAE0ZQ80"/>
<proteinExistence type="predicted"/>
<gene>
    <name evidence="2" type="ORF">RRG08_027337</name>
</gene>
<sequence length="125" mass="13742">MRPTAPPYPPAEPAYVTQQPVYSEAPPPYTPTIQSQPGYPPYQYQGSYIPPQGYPPAQLQQSGYVAGPGQGYPGAGYPYQQQPPTEKTIIYVDESANQGRRNQDRQQDWCLLAGCSALLCCCLLD</sequence>
<evidence type="ECO:0000256" key="1">
    <source>
        <dbReference type="SAM" id="MobiDB-lite"/>
    </source>
</evidence>
<evidence type="ECO:0000313" key="2">
    <source>
        <dbReference type="EMBL" id="KAK3772602.1"/>
    </source>
</evidence>
<dbReference type="EMBL" id="JAWDGP010003613">
    <property type="protein sequence ID" value="KAK3772602.1"/>
    <property type="molecule type" value="Genomic_DNA"/>
</dbReference>
<organism evidence="2 3">
    <name type="scientific">Elysia crispata</name>
    <name type="common">lettuce slug</name>
    <dbReference type="NCBI Taxonomy" id="231223"/>
    <lineage>
        <taxon>Eukaryota</taxon>
        <taxon>Metazoa</taxon>
        <taxon>Spiralia</taxon>
        <taxon>Lophotrochozoa</taxon>
        <taxon>Mollusca</taxon>
        <taxon>Gastropoda</taxon>
        <taxon>Heterobranchia</taxon>
        <taxon>Euthyneura</taxon>
        <taxon>Panpulmonata</taxon>
        <taxon>Sacoglossa</taxon>
        <taxon>Placobranchoidea</taxon>
        <taxon>Plakobranchidae</taxon>
        <taxon>Elysia</taxon>
    </lineage>
</organism>
<evidence type="ECO:0000313" key="3">
    <source>
        <dbReference type="Proteomes" id="UP001283361"/>
    </source>
</evidence>
<feature type="region of interest" description="Disordered" evidence="1">
    <location>
        <begin position="1"/>
        <end position="79"/>
    </location>
</feature>
<evidence type="ECO:0008006" key="4">
    <source>
        <dbReference type="Google" id="ProtNLM"/>
    </source>
</evidence>